<dbReference type="OrthoDB" id="414322at2759"/>
<evidence type="ECO:0000313" key="2">
    <source>
        <dbReference type="EMBL" id="GMH58412.1"/>
    </source>
</evidence>
<feature type="compositionally biased region" description="Polar residues" evidence="1">
    <location>
        <begin position="333"/>
        <end position="343"/>
    </location>
</feature>
<protein>
    <submittedName>
        <fullName evidence="2">Uncharacterized protein</fullName>
    </submittedName>
</protein>
<keyword evidence="3" id="KW-1185">Reference proteome</keyword>
<dbReference type="AlphaFoldDB" id="A0A9W7DX87"/>
<evidence type="ECO:0000313" key="3">
    <source>
        <dbReference type="Proteomes" id="UP001165082"/>
    </source>
</evidence>
<feature type="compositionally biased region" description="Gly residues" evidence="1">
    <location>
        <begin position="197"/>
        <end position="206"/>
    </location>
</feature>
<proteinExistence type="predicted"/>
<feature type="region of interest" description="Disordered" evidence="1">
    <location>
        <begin position="318"/>
        <end position="343"/>
    </location>
</feature>
<name>A0A9W7DX87_9STRA</name>
<gene>
    <name evidence="2" type="ORF">TrRE_jg4425</name>
</gene>
<feature type="compositionally biased region" description="Basic and acidic residues" evidence="1">
    <location>
        <begin position="176"/>
        <end position="190"/>
    </location>
</feature>
<evidence type="ECO:0000256" key="1">
    <source>
        <dbReference type="SAM" id="MobiDB-lite"/>
    </source>
</evidence>
<dbReference type="Proteomes" id="UP001165082">
    <property type="component" value="Unassembled WGS sequence"/>
</dbReference>
<feature type="region of interest" description="Disordered" evidence="1">
    <location>
        <begin position="175"/>
        <end position="214"/>
    </location>
</feature>
<accession>A0A9W7DX87</accession>
<organism evidence="2 3">
    <name type="scientific">Triparma retinervis</name>
    <dbReference type="NCBI Taxonomy" id="2557542"/>
    <lineage>
        <taxon>Eukaryota</taxon>
        <taxon>Sar</taxon>
        <taxon>Stramenopiles</taxon>
        <taxon>Ochrophyta</taxon>
        <taxon>Bolidophyceae</taxon>
        <taxon>Parmales</taxon>
        <taxon>Triparmaceae</taxon>
        <taxon>Triparma</taxon>
    </lineage>
</organism>
<sequence length="343" mass="38648">MRSGIVDDDQEINYNLYKARLKERCDLDRSDMSLAFYNTSVLELSSRHGYGFALKAALQEVKTKYVIVIQHDRNFMRPAPVREVVNAMEADEEVKYVGILMRSNLMYLEQFVAKYGKAMLQSLKACMKRPPELRLDPRLFTSKEVAERVFESYPRVSEKYRSLCENYKNSPPYAELRGEEVSEVGEREGEGCSNRGSDGGGDGGGDGGDDGGGDVKCQATLIPTLFWYDNVHITRTDHYRDWVFEPERKLVKRGGFVEDKLSPKMVDDVKSKGFSEGWSPYGCFLVDDHCGVAFTGHMDGGAWMTDDMRVGRMDTWVKKNGKSPQEGKDLITPSGNSVIDGNS</sequence>
<reference evidence="2" key="1">
    <citation type="submission" date="2022-07" db="EMBL/GenBank/DDBJ databases">
        <title>Genome analysis of Parmales, a sister group of diatoms, reveals the evolutionary specialization of diatoms from phago-mixotrophs to photoautotrophs.</title>
        <authorList>
            <person name="Ban H."/>
            <person name="Sato S."/>
            <person name="Yoshikawa S."/>
            <person name="Kazumasa Y."/>
            <person name="Nakamura Y."/>
            <person name="Ichinomiya M."/>
            <person name="Saitoh K."/>
            <person name="Sato N."/>
            <person name="Blanc-Mathieu R."/>
            <person name="Endo H."/>
            <person name="Kuwata A."/>
            <person name="Ogata H."/>
        </authorList>
    </citation>
    <scope>NUCLEOTIDE SEQUENCE</scope>
</reference>
<dbReference type="EMBL" id="BRXZ01003611">
    <property type="protein sequence ID" value="GMH58412.1"/>
    <property type="molecule type" value="Genomic_DNA"/>
</dbReference>
<comment type="caution">
    <text evidence="2">The sequence shown here is derived from an EMBL/GenBank/DDBJ whole genome shotgun (WGS) entry which is preliminary data.</text>
</comment>